<accession>A0ABT2RHW6</accession>
<comment type="similarity">
    <text evidence="1">Belongs to the glycosyltransferase 2 family.</text>
</comment>
<dbReference type="InterPro" id="IPR029044">
    <property type="entry name" value="Nucleotide-diphossugar_trans"/>
</dbReference>
<proteinExistence type="inferred from homology"/>
<evidence type="ECO:0000256" key="3">
    <source>
        <dbReference type="ARBA" id="ARBA00022679"/>
    </source>
</evidence>
<dbReference type="EC" id="2.4.-.-" evidence="6"/>
<dbReference type="Pfam" id="PF00535">
    <property type="entry name" value="Glycos_transf_2"/>
    <property type="match status" value="1"/>
</dbReference>
<name>A0ABT2RHW6_9FIRM</name>
<dbReference type="GO" id="GO:0016757">
    <property type="term" value="F:glycosyltransferase activity"/>
    <property type="evidence" value="ECO:0007669"/>
    <property type="project" value="UniProtKB-KW"/>
</dbReference>
<evidence type="ECO:0000259" key="5">
    <source>
        <dbReference type="Pfam" id="PF00535"/>
    </source>
</evidence>
<dbReference type="Gene3D" id="3.90.550.10">
    <property type="entry name" value="Spore Coat Polysaccharide Biosynthesis Protein SpsA, Chain A"/>
    <property type="match status" value="1"/>
</dbReference>
<gene>
    <name evidence="6" type="ORF">OCV99_00265</name>
</gene>
<dbReference type="InterPro" id="IPR050834">
    <property type="entry name" value="Glycosyltransf_2"/>
</dbReference>
<feature type="coiled-coil region" evidence="4">
    <location>
        <begin position="346"/>
        <end position="422"/>
    </location>
</feature>
<evidence type="ECO:0000256" key="1">
    <source>
        <dbReference type="ARBA" id="ARBA00006739"/>
    </source>
</evidence>
<reference evidence="6 7" key="1">
    <citation type="journal article" date="2021" name="ISME Commun">
        <title>Automated analysis of genomic sequences facilitates high-throughput and comprehensive description of bacteria.</title>
        <authorList>
            <person name="Hitch T.C.A."/>
        </authorList>
    </citation>
    <scope>NUCLEOTIDE SEQUENCE [LARGE SCALE GENOMIC DNA]</scope>
    <source>
        <strain evidence="6 7">Sanger_03</strain>
    </source>
</reference>
<dbReference type="InterPro" id="IPR001173">
    <property type="entry name" value="Glyco_trans_2-like"/>
</dbReference>
<evidence type="ECO:0000313" key="7">
    <source>
        <dbReference type="Proteomes" id="UP001652431"/>
    </source>
</evidence>
<dbReference type="EMBL" id="JAOQJU010000001">
    <property type="protein sequence ID" value="MCU6685000.1"/>
    <property type="molecule type" value="Genomic_DNA"/>
</dbReference>
<comment type="caution">
    <text evidence="6">The sequence shown here is derived from an EMBL/GenBank/DDBJ whole genome shotgun (WGS) entry which is preliminary data.</text>
</comment>
<sequence length="442" mass="51866">MVSVLMSTYNRKDLLPEAIESVLNQSYTDFEFIIIDDGSTDGSEKVIRSYKDERIRYIRMPDNYYYCYSANYGIQKCSGKYVAIINSDDQWKKDKLEKQVAFMESHAEYGACFTEVRLIDDGGNPAEEAFCIRLDSQEAYLRYFFRHKNMLCHPSALLRRTILDKVGGFNLMYGQLADFDLWIRIVTETPIYVLPEKLTLFRWHEDGQGQVSSVTREHVAQNYNEQLFVRRDLVERLSDEQFLRTFREDFRNPLSASHEELEFEKAFLMIDYSGEAASMKLMGMQKLDLLLRKPGAADLLREHFQMKLQDVYRMNQEWMYLAPDVLSKLGELKIVNADLENHRKVLAQERGRLTEAQSLAERLEQEKEILYQKREKLLQEKELLVQINAQQEKKLQRANEKIADLEARAAKAEAEIRVYADSTSWRITAPFRKIMEKVKRNG</sequence>
<dbReference type="RefSeq" id="WP_158367207.1">
    <property type="nucleotide sequence ID" value="NZ_JAOQJU010000001.1"/>
</dbReference>
<organism evidence="6 7">
    <name type="scientific">Dorea acetigenes</name>
    <dbReference type="NCBI Taxonomy" id="2981787"/>
    <lineage>
        <taxon>Bacteria</taxon>
        <taxon>Bacillati</taxon>
        <taxon>Bacillota</taxon>
        <taxon>Clostridia</taxon>
        <taxon>Lachnospirales</taxon>
        <taxon>Lachnospiraceae</taxon>
        <taxon>Dorea</taxon>
    </lineage>
</organism>
<dbReference type="PANTHER" id="PTHR43685">
    <property type="entry name" value="GLYCOSYLTRANSFERASE"/>
    <property type="match status" value="1"/>
</dbReference>
<keyword evidence="7" id="KW-1185">Reference proteome</keyword>
<dbReference type="PANTHER" id="PTHR43685:SF5">
    <property type="entry name" value="GLYCOSYLTRANSFERASE EPSE-RELATED"/>
    <property type="match status" value="1"/>
</dbReference>
<protein>
    <submittedName>
        <fullName evidence="6">Glycosyltransferase</fullName>
        <ecNumber evidence="6">2.4.-.-</ecNumber>
    </submittedName>
</protein>
<feature type="domain" description="Glycosyltransferase 2-like" evidence="5">
    <location>
        <begin position="3"/>
        <end position="166"/>
    </location>
</feature>
<evidence type="ECO:0000256" key="2">
    <source>
        <dbReference type="ARBA" id="ARBA00022676"/>
    </source>
</evidence>
<keyword evidence="4" id="KW-0175">Coiled coil</keyword>
<dbReference type="SUPFAM" id="SSF53448">
    <property type="entry name" value="Nucleotide-diphospho-sugar transferases"/>
    <property type="match status" value="1"/>
</dbReference>
<keyword evidence="3 6" id="KW-0808">Transferase</keyword>
<evidence type="ECO:0000313" key="6">
    <source>
        <dbReference type="EMBL" id="MCU6685000.1"/>
    </source>
</evidence>
<keyword evidence="2 6" id="KW-0328">Glycosyltransferase</keyword>
<evidence type="ECO:0000256" key="4">
    <source>
        <dbReference type="SAM" id="Coils"/>
    </source>
</evidence>
<dbReference type="Proteomes" id="UP001652431">
    <property type="component" value="Unassembled WGS sequence"/>
</dbReference>